<evidence type="ECO:0000313" key="1">
    <source>
        <dbReference type="EMBL" id="CAI9158112.1"/>
    </source>
</evidence>
<protein>
    <submittedName>
        <fullName evidence="1">Uncharacterized protein</fullName>
    </submittedName>
</protein>
<name>A0ABN8YC38_RANTA</name>
<proteinExistence type="predicted"/>
<sequence>MPRGRGKLRGFQQLMGAGEAGVLFGAADSPPLATAPCRCLCLLVPNPQTGPPFRVHPSSGRCPLSPRELPPFMGKFTTRVYERALVPMDTRERHNQD</sequence>
<dbReference type="EMBL" id="OX459952">
    <property type="protein sequence ID" value="CAI9158112.1"/>
    <property type="molecule type" value="Genomic_DNA"/>
</dbReference>
<evidence type="ECO:0000313" key="2">
    <source>
        <dbReference type="Proteomes" id="UP001176941"/>
    </source>
</evidence>
<gene>
    <name evidence="1" type="ORF">MRATA1EN1_LOCUS7074</name>
</gene>
<dbReference type="Proteomes" id="UP001176941">
    <property type="component" value="Chromosome 16"/>
</dbReference>
<keyword evidence="2" id="KW-1185">Reference proteome</keyword>
<organism evidence="1 2">
    <name type="scientific">Rangifer tarandus platyrhynchus</name>
    <name type="common">Svalbard reindeer</name>
    <dbReference type="NCBI Taxonomy" id="3082113"/>
    <lineage>
        <taxon>Eukaryota</taxon>
        <taxon>Metazoa</taxon>
        <taxon>Chordata</taxon>
        <taxon>Craniata</taxon>
        <taxon>Vertebrata</taxon>
        <taxon>Euteleostomi</taxon>
        <taxon>Mammalia</taxon>
        <taxon>Eutheria</taxon>
        <taxon>Laurasiatheria</taxon>
        <taxon>Artiodactyla</taxon>
        <taxon>Ruminantia</taxon>
        <taxon>Pecora</taxon>
        <taxon>Cervidae</taxon>
        <taxon>Odocoileinae</taxon>
        <taxon>Rangifer</taxon>
    </lineage>
</organism>
<accession>A0ABN8YC38</accession>
<reference evidence="1" key="1">
    <citation type="submission" date="2023-04" db="EMBL/GenBank/DDBJ databases">
        <authorList>
            <consortium name="ELIXIR-Norway"/>
        </authorList>
    </citation>
    <scope>NUCLEOTIDE SEQUENCE [LARGE SCALE GENOMIC DNA]</scope>
</reference>